<reference evidence="1 2" key="1">
    <citation type="journal article" date="2020" name="Extremophiles">
        <title>Genomic analysis of Caldalkalibacillus thermarum TA2.A1 reveals aerobic alkaliphilic metabolism and evolutionary hallmarks linking alkaliphilic bacteria and plant life.</title>
        <authorList>
            <person name="de Jong S.I."/>
            <person name="van den Broek M.A."/>
            <person name="Merkel A.Y."/>
            <person name="de la Torre Cortes P."/>
            <person name="Kalamorz F."/>
            <person name="Cook G.M."/>
            <person name="van Loosdrecht M.C.M."/>
            <person name="McMillan D.G.G."/>
        </authorList>
    </citation>
    <scope>NUCLEOTIDE SEQUENCE [LARGE SCALE GENOMIC DNA]</scope>
    <source>
        <strain evidence="1 2">TA2.A1</strain>
    </source>
</reference>
<evidence type="ECO:0000313" key="2">
    <source>
        <dbReference type="Proteomes" id="UP000825179"/>
    </source>
</evidence>
<organism evidence="1 2">
    <name type="scientific">Caldalkalibacillus thermarum (strain TA2.A1)</name>
    <dbReference type="NCBI Taxonomy" id="986075"/>
    <lineage>
        <taxon>Bacteria</taxon>
        <taxon>Bacillati</taxon>
        <taxon>Bacillota</taxon>
        <taxon>Bacilli</taxon>
        <taxon>Bacillales</taxon>
        <taxon>Bacillaceae</taxon>
        <taxon>Caldalkalibacillus</taxon>
    </lineage>
</organism>
<dbReference type="KEGG" id="cthu:HUR95_15820"/>
<dbReference type="EMBL" id="CP082237">
    <property type="protein sequence ID" value="QZT33672.1"/>
    <property type="molecule type" value="Genomic_DNA"/>
</dbReference>
<evidence type="ECO:0000313" key="1">
    <source>
        <dbReference type="EMBL" id="QZT33672.1"/>
    </source>
</evidence>
<proteinExistence type="predicted"/>
<dbReference type="RefSeq" id="WP_222822746.1">
    <property type="nucleotide sequence ID" value="NZ_CP082237.1"/>
</dbReference>
<keyword evidence="2" id="KW-1185">Reference proteome</keyword>
<dbReference type="Proteomes" id="UP000825179">
    <property type="component" value="Chromosome"/>
</dbReference>
<name>A0A8X8I485_CALTT</name>
<dbReference type="AlphaFoldDB" id="A0A8X8I485"/>
<sequence>MRKVNVFEGGVVVARVNYNDNLDFWDGRNWSCGSVGRHKGLTRLKDGRFVLIHGTDWQGERDYAEIITAEQALQEILSSGNEELLEEEKFADLKALLAEMPEEVK</sequence>
<accession>A0A8X8I485</accession>
<gene>
    <name evidence="1" type="ORF">HUR95_15820</name>
</gene>
<protein>
    <submittedName>
        <fullName evidence="1">Uncharacterized protein</fullName>
    </submittedName>
</protein>